<evidence type="ECO:0000313" key="5">
    <source>
        <dbReference type="EMBL" id="BET26261.1"/>
    </source>
</evidence>
<dbReference type="GO" id="GO:0000976">
    <property type="term" value="F:transcription cis-regulatory region binding"/>
    <property type="evidence" value="ECO:0007669"/>
    <property type="project" value="TreeGrafter"/>
</dbReference>
<keyword evidence="3" id="KW-0804">Transcription</keyword>
<sequence>MPPFGSLSIYSYSRLSAAGLKCGFSTDAVLARAGVEFDMQRRVGYDLTLANIVDLYTSAMAASTRAYFPLAMAENFSFDFLPEVEAFLSTSPTLESAAKIIDWLPALLVPEFQFSVQPKGSQIAFQVNIVGNNSSRPALNGIVDTVVGSAVLFLRKLLPSNANFQAHFAHSAGASNSEYSSVLGQVPVFESDFSGLLIPYAELGRPIARDSARVNALTALAIEDTIRTMSGGKSVAELVLKHLIRQVDASVVDVARALDVPARTLQRRLKAENTSFQAQQNKALSNLATQYLANPSLDVEAIALKLGFSDRHSFSRAFKRWTGQTPSNWRQKKSTI</sequence>
<dbReference type="PRINTS" id="PR00032">
    <property type="entry name" value="HTHARAC"/>
</dbReference>
<accession>A0AA86MDT2</accession>
<dbReference type="PANTHER" id="PTHR47894">
    <property type="entry name" value="HTH-TYPE TRANSCRIPTIONAL REGULATOR GADX"/>
    <property type="match status" value="1"/>
</dbReference>
<evidence type="ECO:0000259" key="4">
    <source>
        <dbReference type="PROSITE" id="PS01124"/>
    </source>
</evidence>
<dbReference type="EMBL" id="AP028947">
    <property type="protein sequence ID" value="BET26261.1"/>
    <property type="molecule type" value="Genomic_DNA"/>
</dbReference>
<dbReference type="Pfam" id="PF12625">
    <property type="entry name" value="Arabinose_bd"/>
    <property type="match status" value="1"/>
</dbReference>
<dbReference type="InterPro" id="IPR020449">
    <property type="entry name" value="Tscrpt_reg_AraC-type_HTH"/>
</dbReference>
<dbReference type="KEGG" id="lto:RGQ30_17620"/>
<evidence type="ECO:0000256" key="3">
    <source>
        <dbReference type="ARBA" id="ARBA00023163"/>
    </source>
</evidence>
<name>A0AA86MDT2_9BURK</name>
<dbReference type="PROSITE" id="PS01124">
    <property type="entry name" value="HTH_ARAC_FAMILY_2"/>
    <property type="match status" value="1"/>
</dbReference>
<feature type="domain" description="HTH araC/xylS-type" evidence="4">
    <location>
        <begin position="233"/>
        <end position="332"/>
    </location>
</feature>
<dbReference type="AlphaFoldDB" id="A0AA86MDT2"/>
<keyword evidence="6" id="KW-1185">Reference proteome</keyword>
<keyword evidence="1" id="KW-0805">Transcription regulation</keyword>
<dbReference type="Proteomes" id="UP001329151">
    <property type="component" value="Chromosome"/>
</dbReference>
<evidence type="ECO:0000256" key="1">
    <source>
        <dbReference type="ARBA" id="ARBA00023015"/>
    </source>
</evidence>
<dbReference type="GO" id="GO:0005829">
    <property type="term" value="C:cytosol"/>
    <property type="evidence" value="ECO:0007669"/>
    <property type="project" value="TreeGrafter"/>
</dbReference>
<dbReference type="InterPro" id="IPR032687">
    <property type="entry name" value="AraC-type_N"/>
</dbReference>
<reference evidence="5 6" key="1">
    <citation type="submission" date="2023-10" db="EMBL/GenBank/DDBJ databases">
        <title>Complete Genome Sequence of Limnobacter thiooxidans CS-K2T, Isolated from freshwater lake sediments in Bavaria, Germany.</title>
        <authorList>
            <person name="Naruki M."/>
            <person name="Watanabe A."/>
            <person name="Warashina T."/>
            <person name="Morita T."/>
            <person name="Arakawa K."/>
        </authorList>
    </citation>
    <scope>NUCLEOTIDE SEQUENCE [LARGE SCALE GENOMIC DNA]</scope>
    <source>
        <strain evidence="5 6">CS-K2</strain>
    </source>
</reference>
<dbReference type="GO" id="GO:0003700">
    <property type="term" value="F:DNA-binding transcription factor activity"/>
    <property type="evidence" value="ECO:0007669"/>
    <property type="project" value="InterPro"/>
</dbReference>
<proteinExistence type="predicted"/>
<evidence type="ECO:0000313" key="6">
    <source>
        <dbReference type="Proteomes" id="UP001329151"/>
    </source>
</evidence>
<dbReference type="RefSeq" id="WP_130556252.1">
    <property type="nucleotide sequence ID" value="NZ_AP028947.1"/>
</dbReference>
<dbReference type="InterPro" id="IPR018060">
    <property type="entry name" value="HTH_AraC"/>
</dbReference>
<dbReference type="InterPro" id="IPR009057">
    <property type="entry name" value="Homeodomain-like_sf"/>
</dbReference>
<evidence type="ECO:0000256" key="2">
    <source>
        <dbReference type="ARBA" id="ARBA00023125"/>
    </source>
</evidence>
<gene>
    <name evidence="5" type="ORF">RGQ30_17620</name>
</gene>
<dbReference type="SUPFAM" id="SSF46689">
    <property type="entry name" value="Homeodomain-like"/>
    <property type="match status" value="1"/>
</dbReference>
<dbReference type="Gene3D" id="1.10.10.60">
    <property type="entry name" value="Homeodomain-like"/>
    <property type="match status" value="1"/>
</dbReference>
<dbReference type="SMART" id="SM00342">
    <property type="entry name" value="HTH_ARAC"/>
    <property type="match status" value="1"/>
</dbReference>
<dbReference type="Pfam" id="PF12833">
    <property type="entry name" value="HTH_18"/>
    <property type="match status" value="1"/>
</dbReference>
<organism evidence="5 6">
    <name type="scientific">Limnobacter thiooxidans</name>
    <dbReference type="NCBI Taxonomy" id="131080"/>
    <lineage>
        <taxon>Bacteria</taxon>
        <taxon>Pseudomonadati</taxon>
        <taxon>Pseudomonadota</taxon>
        <taxon>Betaproteobacteria</taxon>
        <taxon>Burkholderiales</taxon>
        <taxon>Burkholderiaceae</taxon>
        <taxon>Limnobacter</taxon>
    </lineage>
</organism>
<dbReference type="PANTHER" id="PTHR47894:SF4">
    <property type="entry name" value="HTH-TYPE TRANSCRIPTIONAL REGULATOR GADX"/>
    <property type="match status" value="1"/>
</dbReference>
<keyword evidence="2" id="KW-0238">DNA-binding</keyword>
<protein>
    <recommendedName>
        <fullName evidence="4">HTH araC/xylS-type domain-containing protein</fullName>
    </recommendedName>
</protein>